<gene>
    <name evidence="1" type="ORF">LEP1GSC194_1642</name>
</gene>
<organism evidence="1 2">
    <name type="scientific">Leptospira alstonii serovar Sichuan str. 79601</name>
    <dbReference type="NCBI Taxonomy" id="1218565"/>
    <lineage>
        <taxon>Bacteria</taxon>
        <taxon>Pseudomonadati</taxon>
        <taxon>Spirochaetota</taxon>
        <taxon>Spirochaetia</taxon>
        <taxon>Leptospirales</taxon>
        <taxon>Leptospiraceae</taxon>
        <taxon>Leptospira</taxon>
    </lineage>
</organism>
<proteinExistence type="predicted"/>
<sequence length="53" mass="6006">MIVLTEAELYIPQANAFVLILTISRFQIRAASRSRTIGKTIEYGNLALRRGRL</sequence>
<dbReference type="EMBL" id="ANIK01000092">
    <property type="protein sequence ID" value="EMJ92131.1"/>
    <property type="molecule type" value="Genomic_DNA"/>
</dbReference>
<accession>M6CNL7</accession>
<dbReference type="Proteomes" id="UP000011988">
    <property type="component" value="Unassembled WGS sequence"/>
</dbReference>
<reference evidence="1 2" key="1">
    <citation type="submission" date="2013-01" db="EMBL/GenBank/DDBJ databases">
        <authorList>
            <person name="Harkins D.M."/>
            <person name="Durkin A.S."/>
            <person name="Brinkac L.M."/>
            <person name="Haft D.H."/>
            <person name="Selengut J.D."/>
            <person name="Sanka R."/>
            <person name="DePew J."/>
            <person name="Purushe J."/>
            <person name="Galloway R.L."/>
            <person name="Vinetz J.M."/>
            <person name="Sutton G.G."/>
            <person name="Nierman W.C."/>
            <person name="Fouts D.E."/>
        </authorList>
    </citation>
    <scope>NUCLEOTIDE SEQUENCE [LARGE SCALE GENOMIC DNA]</scope>
    <source>
        <strain evidence="1 2">79601</strain>
    </source>
</reference>
<dbReference type="AlphaFoldDB" id="M6CNL7"/>
<evidence type="ECO:0000313" key="2">
    <source>
        <dbReference type="Proteomes" id="UP000011988"/>
    </source>
</evidence>
<name>M6CNL7_9LEPT</name>
<protein>
    <submittedName>
        <fullName evidence="1">Uncharacterized protein</fullName>
    </submittedName>
</protein>
<evidence type="ECO:0000313" key="1">
    <source>
        <dbReference type="EMBL" id="EMJ92131.1"/>
    </source>
</evidence>
<comment type="caution">
    <text evidence="1">The sequence shown here is derived from an EMBL/GenBank/DDBJ whole genome shotgun (WGS) entry which is preliminary data.</text>
</comment>